<reference evidence="3 4" key="1">
    <citation type="submission" date="2020-11" db="EMBL/GenBank/DDBJ databases">
        <title>genome sequence of strain KACC 18849.</title>
        <authorList>
            <person name="Gao J."/>
            <person name="Zhang X."/>
        </authorList>
    </citation>
    <scope>NUCLEOTIDE SEQUENCE [LARGE SCALE GENOMIC DNA]</scope>
    <source>
        <strain evidence="3 4">KACC 18849</strain>
    </source>
</reference>
<dbReference type="Proteomes" id="UP000639859">
    <property type="component" value="Unassembled WGS sequence"/>
</dbReference>
<evidence type="ECO:0000256" key="1">
    <source>
        <dbReference type="ARBA" id="ARBA00023002"/>
    </source>
</evidence>
<dbReference type="EMBL" id="JADWOX010000002">
    <property type="protein sequence ID" value="MBI1682990.1"/>
    <property type="molecule type" value="Genomic_DNA"/>
</dbReference>
<keyword evidence="1" id="KW-0560">Oxidoreductase</keyword>
<name>A0ABS0STK6_9CAUL</name>
<proteinExistence type="predicted"/>
<dbReference type="PANTHER" id="PTHR43476:SF3">
    <property type="entry name" value="FAD-BINDING MONOOXYGENASE"/>
    <property type="match status" value="1"/>
</dbReference>
<accession>A0ABS0STK6</accession>
<dbReference type="PRINTS" id="PR00420">
    <property type="entry name" value="RNGMNOXGNASE"/>
</dbReference>
<organism evidence="3 4">
    <name type="scientific">Caulobacter hibisci</name>
    <dbReference type="NCBI Taxonomy" id="2035993"/>
    <lineage>
        <taxon>Bacteria</taxon>
        <taxon>Pseudomonadati</taxon>
        <taxon>Pseudomonadota</taxon>
        <taxon>Alphaproteobacteria</taxon>
        <taxon>Caulobacterales</taxon>
        <taxon>Caulobacteraceae</taxon>
        <taxon>Caulobacter</taxon>
    </lineage>
</organism>
<dbReference type="Pfam" id="PF01494">
    <property type="entry name" value="FAD_binding_3"/>
    <property type="match status" value="1"/>
</dbReference>
<dbReference type="InterPro" id="IPR050631">
    <property type="entry name" value="PheA/TfdB_FAD_monoxygenase"/>
</dbReference>
<dbReference type="Gene3D" id="3.30.70.2450">
    <property type="match status" value="1"/>
</dbReference>
<gene>
    <name evidence="3" type="ORF">I4Q42_04845</name>
</gene>
<dbReference type="Gene3D" id="3.50.50.60">
    <property type="entry name" value="FAD/NAD(P)-binding domain"/>
    <property type="match status" value="1"/>
</dbReference>
<keyword evidence="3" id="KW-0503">Monooxygenase</keyword>
<keyword evidence="4" id="KW-1185">Reference proteome</keyword>
<comment type="caution">
    <text evidence="3">The sequence shown here is derived from an EMBL/GenBank/DDBJ whole genome shotgun (WGS) entry which is preliminary data.</text>
</comment>
<dbReference type="RefSeq" id="WP_198574930.1">
    <property type="nucleotide sequence ID" value="NZ_JADWOX010000002.1"/>
</dbReference>
<dbReference type="InterPro" id="IPR036188">
    <property type="entry name" value="FAD/NAD-bd_sf"/>
</dbReference>
<protein>
    <submittedName>
        <fullName evidence="3">FAD-dependent monooxygenase</fullName>
    </submittedName>
</protein>
<dbReference type="PANTHER" id="PTHR43476">
    <property type="entry name" value="3-(3-HYDROXY-PHENYL)PROPIONATE/3-HYDROXYCINNAMIC ACID HYDROXYLASE"/>
    <property type="match status" value="1"/>
</dbReference>
<evidence type="ECO:0000313" key="4">
    <source>
        <dbReference type="Proteomes" id="UP000639859"/>
    </source>
</evidence>
<evidence type="ECO:0000313" key="3">
    <source>
        <dbReference type="EMBL" id="MBI1682990.1"/>
    </source>
</evidence>
<dbReference type="SUPFAM" id="SSF51905">
    <property type="entry name" value="FAD/NAD(P)-binding domain"/>
    <property type="match status" value="1"/>
</dbReference>
<evidence type="ECO:0000259" key="2">
    <source>
        <dbReference type="Pfam" id="PF01494"/>
    </source>
</evidence>
<dbReference type="InterPro" id="IPR002938">
    <property type="entry name" value="FAD-bd"/>
</dbReference>
<sequence length="399" mass="44546">MERFQVVVAGAGPVGSVAAYRLAQLGIDVLLLESGARCPEDLRASTMHPPTLDMMQELGVLDELEAQGLRAPIYHYRNRVTGEVMAFDMGELGDISAHPYRLQCEQFKLARLMTAKLAEHPRGEVRFSHRLAHFVQDDQGVTVSIEAPFGIEQVRCDYLIGADGANSIVRKWLDIEFEGFTYPEKFLTLSTDWPLEDHFNGLAHVNYVADPKEWCVLLRVPSLWRILVPASGEESDESLLSDAKKNAVLGGLLGDGETVQTVHRTLYKVHQRVAKTYHVGRVLLAGDAAHLNNPLGGFGMNSGIHDVWSLTQKLADILIDKADPEKLLPLYDRQRRAVMHKFIQTQTIANKAAMEAGTAEAYAEREAKMRQILADPDQRREYLLLQSMYKSLELEAATA</sequence>
<dbReference type="GO" id="GO:0004497">
    <property type="term" value="F:monooxygenase activity"/>
    <property type="evidence" value="ECO:0007669"/>
    <property type="project" value="UniProtKB-KW"/>
</dbReference>
<feature type="domain" description="FAD-binding" evidence="2">
    <location>
        <begin position="4"/>
        <end position="344"/>
    </location>
</feature>